<organism evidence="2 3">
    <name type="scientific">Flagellimonas olearia</name>
    <dbReference type="NCBI Taxonomy" id="552546"/>
    <lineage>
        <taxon>Bacteria</taxon>
        <taxon>Pseudomonadati</taxon>
        <taxon>Bacteroidota</taxon>
        <taxon>Flavobacteriia</taxon>
        <taxon>Flavobacteriales</taxon>
        <taxon>Flavobacteriaceae</taxon>
        <taxon>Flagellimonas</taxon>
    </lineage>
</organism>
<keyword evidence="1" id="KW-0472">Membrane</keyword>
<feature type="transmembrane region" description="Helical" evidence="1">
    <location>
        <begin position="37"/>
        <end position="58"/>
    </location>
</feature>
<evidence type="ECO:0000313" key="2">
    <source>
        <dbReference type="EMBL" id="RYC51912.1"/>
    </source>
</evidence>
<keyword evidence="3" id="KW-1185">Reference proteome</keyword>
<evidence type="ECO:0000256" key="1">
    <source>
        <dbReference type="SAM" id="Phobius"/>
    </source>
</evidence>
<keyword evidence="1" id="KW-1133">Transmembrane helix</keyword>
<dbReference type="Proteomes" id="UP000290261">
    <property type="component" value="Unassembled WGS sequence"/>
</dbReference>
<feature type="transmembrane region" description="Helical" evidence="1">
    <location>
        <begin position="133"/>
        <end position="160"/>
    </location>
</feature>
<evidence type="ECO:0008006" key="4">
    <source>
        <dbReference type="Google" id="ProtNLM"/>
    </source>
</evidence>
<reference evidence="2 3" key="1">
    <citation type="submission" date="2014-04" db="EMBL/GenBank/DDBJ databases">
        <title>Whole genome of Muricauda olearia.</title>
        <authorList>
            <person name="Zhang X.-H."/>
            <person name="Tang K."/>
        </authorList>
    </citation>
    <scope>NUCLEOTIDE SEQUENCE [LARGE SCALE GENOMIC DNA]</scope>
    <source>
        <strain evidence="2 3">Th120</strain>
    </source>
</reference>
<comment type="caution">
    <text evidence="2">The sequence shown here is derived from an EMBL/GenBank/DDBJ whole genome shotgun (WGS) entry which is preliminary data.</text>
</comment>
<feature type="transmembrane region" description="Helical" evidence="1">
    <location>
        <begin position="78"/>
        <end position="100"/>
    </location>
</feature>
<gene>
    <name evidence="2" type="ORF">DN53_08480</name>
</gene>
<protein>
    <recommendedName>
        <fullName evidence="4">Glycerophosphoryl diester phosphodiesterase membrane domain-containing protein</fullName>
    </recommendedName>
</protein>
<dbReference type="AlphaFoldDB" id="A0A444VMH8"/>
<evidence type="ECO:0000313" key="3">
    <source>
        <dbReference type="Proteomes" id="UP000290261"/>
    </source>
</evidence>
<sequence length="244" mass="27144">MNFTDLSQRIEQSNSLDFGSIFNATIELFKKVWLQGFITLLLTFVSILPFYIVLYSPLIAYGITDPASFENGQAPPGALIFMFLLMPFFFLAVMTIGLCLNAAFLRICKQNDFGDVEKDAYFFYLKKPYLGKALMLSLIMLGLVFLAMLTCGLGIIYLIVPMSLFPAFLAFGEDLTGMEMAKGGFALGNKNWGIIIALLLVTSLVAQLGVILCFVGVFFTAMLSKIPVYFIYKNTVGFQDDMEV</sequence>
<accession>A0A444VMH8</accession>
<keyword evidence="1" id="KW-0812">Transmembrane</keyword>
<dbReference type="EMBL" id="JJMP01000003">
    <property type="protein sequence ID" value="RYC51912.1"/>
    <property type="molecule type" value="Genomic_DNA"/>
</dbReference>
<dbReference type="RefSeq" id="WP_129653467.1">
    <property type="nucleotide sequence ID" value="NZ_ML142908.1"/>
</dbReference>
<feature type="transmembrane region" description="Helical" evidence="1">
    <location>
        <begin position="192"/>
        <end position="223"/>
    </location>
</feature>
<proteinExistence type="predicted"/>
<name>A0A444VMH8_9FLAO</name>